<dbReference type="EMBL" id="JAUSUZ010000001">
    <property type="protein sequence ID" value="MDQ0363883.1"/>
    <property type="molecule type" value="Genomic_DNA"/>
</dbReference>
<evidence type="ECO:0000256" key="7">
    <source>
        <dbReference type="SAM" id="MobiDB-lite"/>
    </source>
</evidence>
<keyword evidence="4 6" id="KW-0408">Iron</keyword>
<name>A0AAE3VT97_9ACTN</name>
<dbReference type="InterPro" id="IPR003819">
    <property type="entry name" value="TauD/TfdA-like"/>
</dbReference>
<comment type="similarity">
    <text evidence="1">Belongs to the clavaminate synthase family.</text>
</comment>
<protein>
    <submittedName>
        <fullName evidence="9">L-asparagine oxygenase</fullName>
        <ecNumber evidence="9">1.14.11.39</ecNumber>
    </submittedName>
</protein>
<dbReference type="InterPro" id="IPR042098">
    <property type="entry name" value="TauD-like_sf"/>
</dbReference>
<dbReference type="PIRSF" id="PIRSF019543">
    <property type="entry name" value="Clavaminate_syn"/>
    <property type="match status" value="1"/>
</dbReference>
<feature type="binding site" evidence="6">
    <location>
        <position position="156"/>
    </location>
    <ligand>
        <name>Fe cation</name>
        <dbReference type="ChEBI" id="CHEBI:24875"/>
    </ligand>
</feature>
<evidence type="ECO:0000256" key="1">
    <source>
        <dbReference type="ARBA" id="ARBA00008425"/>
    </source>
</evidence>
<feature type="domain" description="TauD/TfdA-like" evidence="8">
    <location>
        <begin position="272"/>
        <end position="307"/>
    </location>
</feature>
<evidence type="ECO:0000256" key="2">
    <source>
        <dbReference type="ARBA" id="ARBA00022723"/>
    </source>
</evidence>
<reference evidence="9 10" key="1">
    <citation type="submission" date="2023-07" db="EMBL/GenBank/DDBJ databases">
        <title>Sequencing the genomes of 1000 actinobacteria strains.</title>
        <authorList>
            <person name="Klenk H.-P."/>
        </authorList>
    </citation>
    <scope>NUCLEOTIDE SEQUENCE [LARGE SCALE GENOMIC DNA]</scope>
    <source>
        <strain evidence="9 10">DSM 44709</strain>
    </source>
</reference>
<evidence type="ECO:0000256" key="4">
    <source>
        <dbReference type="ARBA" id="ARBA00023004"/>
    </source>
</evidence>
<dbReference type="Proteomes" id="UP001240236">
    <property type="component" value="Unassembled WGS sequence"/>
</dbReference>
<dbReference type="SUPFAM" id="SSF51197">
    <property type="entry name" value="Clavaminate synthase-like"/>
    <property type="match status" value="1"/>
</dbReference>
<keyword evidence="10" id="KW-1185">Reference proteome</keyword>
<dbReference type="RefSeq" id="WP_307234851.1">
    <property type="nucleotide sequence ID" value="NZ_JAUSUZ010000001.1"/>
</dbReference>
<feature type="binding site" evidence="6">
    <location>
        <position position="288"/>
    </location>
    <ligand>
        <name>Fe cation</name>
        <dbReference type="ChEBI" id="CHEBI:24875"/>
    </ligand>
</feature>
<gene>
    <name evidence="9" type="ORF">J2S42_000552</name>
</gene>
<sequence>MTTAHTVDRDSGAGRPALDDNDRAALARLADDLAATAPGRTDDPDWVAAARRLSNRLPLSLLDTLRSFRADPGPDGVLLLRGLPLGADLPPTPSVPESVERRAARPSALIALIGMALGELAAYRDEKSGALVQNVVPVPGREESQSNAGSTMLEMHIENAFHPYRPDLVGLLCLRNDHDDLAGLRTASIRRAVALLDAPTLAVLREPRFRTAAPPSFHDLAGVTTPHPLLAGAPEDPDLRVDFTSTAPDDPAAEKAMSVLGDALSMVAETVILHSGDLAWVDNRVTIHGRTAFTPRYDGRDRWLHRCFVHLDRRRSRGARPGDGSVLI</sequence>
<dbReference type="GO" id="GO:0016491">
    <property type="term" value="F:oxidoreductase activity"/>
    <property type="evidence" value="ECO:0007669"/>
    <property type="project" value="UniProtKB-KW"/>
</dbReference>
<dbReference type="Pfam" id="PF02668">
    <property type="entry name" value="TauD"/>
    <property type="match status" value="1"/>
</dbReference>
<proteinExistence type="inferred from homology"/>
<feature type="binding site" evidence="5">
    <location>
        <position position="306"/>
    </location>
    <ligand>
        <name>2-oxoglutarate</name>
        <dbReference type="ChEBI" id="CHEBI:16810"/>
    </ligand>
</feature>
<evidence type="ECO:0000256" key="5">
    <source>
        <dbReference type="PIRSR" id="PIRSR019543-1"/>
    </source>
</evidence>
<evidence type="ECO:0000313" key="9">
    <source>
        <dbReference type="EMBL" id="MDQ0363883.1"/>
    </source>
</evidence>
<dbReference type="EC" id="1.14.11.39" evidence="9"/>
<accession>A0AAE3VT97</accession>
<comment type="caution">
    <text evidence="9">The sequence shown here is derived from an EMBL/GenBank/DDBJ whole genome shotgun (WGS) entry which is preliminary data.</text>
</comment>
<keyword evidence="3 9" id="KW-0560">Oxidoreductase</keyword>
<dbReference type="InterPro" id="IPR014503">
    <property type="entry name" value="Clavaminate_syn-like"/>
</dbReference>
<feature type="binding site" evidence="5">
    <location>
        <position position="302"/>
    </location>
    <ligand>
        <name>2-oxoglutarate</name>
        <dbReference type="ChEBI" id="CHEBI:16810"/>
    </ligand>
</feature>
<evidence type="ECO:0000313" key="10">
    <source>
        <dbReference type="Proteomes" id="UP001240236"/>
    </source>
</evidence>
<feature type="binding site" evidence="5">
    <location>
        <position position="200"/>
    </location>
    <ligand>
        <name>2-oxoglutarate</name>
        <dbReference type="ChEBI" id="CHEBI:16810"/>
    </ligand>
</feature>
<keyword evidence="2 6" id="KW-0479">Metal-binding</keyword>
<evidence type="ECO:0000259" key="8">
    <source>
        <dbReference type="Pfam" id="PF02668"/>
    </source>
</evidence>
<feature type="binding site" evidence="6">
    <location>
        <position position="158"/>
    </location>
    <ligand>
        <name>Fe cation</name>
        <dbReference type="ChEBI" id="CHEBI:24875"/>
    </ligand>
</feature>
<evidence type="ECO:0000256" key="6">
    <source>
        <dbReference type="PIRSR" id="PIRSR019543-2"/>
    </source>
</evidence>
<evidence type="ECO:0000256" key="3">
    <source>
        <dbReference type="ARBA" id="ARBA00023002"/>
    </source>
</evidence>
<feature type="region of interest" description="Disordered" evidence="7">
    <location>
        <begin position="1"/>
        <end position="20"/>
    </location>
</feature>
<dbReference type="AlphaFoldDB" id="A0AAE3VT97"/>
<dbReference type="Gene3D" id="3.60.130.10">
    <property type="entry name" value="Clavaminate synthase-like"/>
    <property type="match status" value="1"/>
</dbReference>
<dbReference type="GO" id="GO:0005506">
    <property type="term" value="F:iron ion binding"/>
    <property type="evidence" value="ECO:0007669"/>
    <property type="project" value="InterPro"/>
</dbReference>
<organism evidence="9 10">
    <name type="scientific">Catenuloplanes indicus</name>
    <dbReference type="NCBI Taxonomy" id="137267"/>
    <lineage>
        <taxon>Bacteria</taxon>
        <taxon>Bacillati</taxon>
        <taxon>Actinomycetota</taxon>
        <taxon>Actinomycetes</taxon>
        <taxon>Micromonosporales</taxon>
        <taxon>Micromonosporaceae</taxon>
        <taxon>Catenuloplanes</taxon>
    </lineage>
</organism>